<reference evidence="11 12" key="1">
    <citation type="submission" date="2021-12" db="EMBL/GenBank/DDBJ databases">
        <title>Genome seq of p7.</title>
        <authorList>
            <person name="Seo T."/>
        </authorList>
    </citation>
    <scope>NUCLEOTIDE SEQUENCE [LARGE SCALE GENOMIC DNA]</scope>
    <source>
        <strain evidence="11 12">P7</strain>
    </source>
</reference>
<feature type="transmembrane region" description="Helical" evidence="8">
    <location>
        <begin position="338"/>
        <end position="356"/>
    </location>
</feature>
<evidence type="ECO:0000256" key="4">
    <source>
        <dbReference type="ARBA" id="ARBA00022692"/>
    </source>
</evidence>
<evidence type="ECO:0000256" key="8">
    <source>
        <dbReference type="SAM" id="Phobius"/>
    </source>
</evidence>
<dbReference type="PANTHER" id="PTHR23028">
    <property type="entry name" value="ACETYLTRANSFERASE"/>
    <property type="match status" value="1"/>
</dbReference>
<comment type="subcellular location">
    <subcellularLocation>
        <location evidence="1">Cell membrane</location>
        <topology evidence="1">Multi-pass membrane protein</topology>
    </subcellularLocation>
</comment>
<dbReference type="InterPro" id="IPR043968">
    <property type="entry name" value="SGNH"/>
</dbReference>
<dbReference type="Proteomes" id="UP001201463">
    <property type="component" value="Unassembled WGS sequence"/>
</dbReference>
<feature type="transmembrane region" description="Helical" evidence="8">
    <location>
        <begin position="189"/>
        <end position="209"/>
    </location>
</feature>
<feature type="transmembrane region" description="Helical" evidence="8">
    <location>
        <begin position="48"/>
        <end position="73"/>
    </location>
</feature>
<keyword evidence="3" id="KW-0808">Transferase</keyword>
<dbReference type="PANTHER" id="PTHR23028:SF53">
    <property type="entry name" value="ACYL_TRANSF_3 DOMAIN-CONTAINING PROTEIN"/>
    <property type="match status" value="1"/>
</dbReference>
<feature type="domain" description="Acyltransferase 3" evidence="9">
    <location>
        <begin position="27"/>
        <end position="355"/>
    </location>
</feature>
<dbReference type="Pfam" id="PF19040">
    <property type="entry name" value="SGNH"/>
    <property type="match status" value="1"/>
</dbReference>
<accession>A0ABS8XM04</accession>
<feature type="transmembrane region" description="Helical" evidence="8">
    <location>
        <begin position="94"/>
        <end position="114"/>
    </location>
</feature>
<keyword evidence="6 8" id="KW-0472">Membrane</keyword>
<feature type="transmembrane region" description="Helical" evidence="8">
    <location>
        <begin position="376"/>
        <end position="398"/>
    </location>
</feature>
<evidence type="ECO:0000256" key="2">
    <source>
        <dbReference type="ARBA" id="ARBA00022475"/>
    </source>
</evidence>
<evidence type="ECO:0000256" key="1">
    <source>
        <dbReference type="ARBA" id="ARBA00004651"/>
    </source>
</evidence>
<proteinExistence type="predicted"/>
<feature type="transmembrane region" description="Helical" evidence="8">
    <location>
        <begin position="272"/>
        <end position="291"/>
    </location>
</feature>
<name>A0ABS8XM04_9BURK</name>
<evidence type="ECO:0000259" key="9">
    <source>
        <dbReference type="Pfam" id="PF01757"/>
    </source>
</evidence>
<evidence type="ECO:0000313" key="12">
    <source>
        <dbReference type="Proteomes" id="UP001201463"/>
    </source>
</evidence>
<dbReference type="GO" id="GO:0016746">
    <property type="term" value="F:acyltransferase activity"/>
    <property type="evidence" value="ECO:0007669"/>
    <property type="project" value="UniProtKB-KW"/>
</dbReference>
<evidence type="ECO:0000256" key="6">
    <source>
        <dbReference type="ARBA" id="ARBA00023136"/>
    </source>
</evidence>
<comment type="caution">
    <text evidence="11">The sequence shown here is derived from an EMBL/GenBank/DDBJ whole genome shotgun (WGS) entry which is preliminary data.</text>
</comment>
<organism evidence="11 12">
    <name type="scientific">Pelomonas caseinilytica</name>
    <dbReference type="NCBI Taxonomy" id="2906763"/>
    <lineage>
        <taxon>Bacteria</taxon>
        <taxon>Pseudomonadati</taxon>
        <taxon>Pseudomonadota</taxon>
        <taxon>Betaproteobacteria</taxon>
        <taxon>Burkholderiales</taxon>
        <taxon>Sphaerotilaceae</taxon>
        <taxon>Roseateles</taxon>
    </lineage>
</organism>
<gene>
    <name evidence="11" type="ORF">LXT12_22120</name>
</gene>
<dbReference type="EMBL" id="JAJTWT010000011">
    <property type="protein sequence ID" value="MCE4539952.1"/>
    <property type="molecule type" value="Genomic_DNA"/>
</dbReference>
<dbReference type="InterPro" id="IPR036514">
    <property type="entry name" value="SGNH_hydro_sf"/>
</dbReference>
<evidence type="ECO:0000256" key="3">
    <source>
        <dbReference type="ARBA" id="ARBA00022679"/>
    </source>
</evidence>
<keyword evidence="12" id="KW-1185">Reference proteome</keyword>
<feature type="transmembrane region" description="Helical" evidence="8">
    <location>
        <begin position="248"/>
        <end position="266"/>
    </location>
</feature>
<evidence type="ECO:0000259" key="10">
    <source>
        <dbReference type="Pfam" id="PF19040"/>
    </source>
</evidence>
<dbReference type="InterPro" id="IPR002656">
    <property type="entry name" value="Acyl_transf_3_dom"/>
</dbReference>
<evidence type="ECO:0000313" key="11">
    <source>
        <dbReference type="EMBL" id="MCE4539952.1"/>
    </source>
</evidence>
<protein>
    <submittedName>
        <fullName evidence="11">Acyltransferase</fullName>
    </submittedName>
</protein>
<keyword evidence="5 8" id="KW-1133">Transmembrane helix</keyword>
<evidence type="ECO:0000256" key="7">
    <source>
        <dbReference type="ARBA" id="ARBA00023315"/>
    </source>
</evidence>
<evidence type="ECO:0000256" key="5">
    <source>
        <dbReference type="ARBA" id="ARBA00022989"/>
    </source>
</evidence>
<dbReference type="SUPFAM" id="SSF52266">
    <property type="entry name" value="SGNH hydrolase"/>
    <property type="match status" value="1"/>
</dbReference>
<sequence length="672" mass="73392">MNSVVPASVSQAAGAGVAGTLARGFNPGLQGMRGLAILLVLLNHAEVAGFHGGFVGVDIFFVISGYLIGGLLLREHERSGGIDLWAFYARRVRRLLPAAALVLAVTVVGIRLLYAPQEQDELLSSARAAALYAANLWFASRPTDYFGGHTEANPALHLWSLAVEEQFYLFWPVLMLLAVRFARATPRRVTGVLVVVLGGLSFVACGVVSLVNFKYAFFLTPFRIWEFGAGMAVAVWPGLATRWSPRTVAAMGWAAFGILVAVSLLFDGRMRFPGFWAGLPVAAAALLLVVVQHGGQSAVGRLLQSWPIRRLGDCSYSVYLWHWPVLIGAALVVPRPDAWLTVCLILLSIGLGALSYRFVEQPFMHSLFPGRPSRQVVFAGLALCVAVAAAAQFSRGFIHVGPEQERFQRAARWDATEASGCLTLADAVDQPPCEFGPAEPKATVVLFGDSHASQWFVPFEQLARQQQFRLVVLTKSACPSVDVPVAVYTTLADYRECSIWREKMFQRIERLKPDVVVMASSSGYNIRPDRWQAGLDRSVERLQRLDARVGYVRDIPFPGFDVPGCHARAAWRAWSTDGACTYRAADEEARIAPLAEAEAAVLAQRNARFINLSSAICSEPVCRTARDGMVMFKDRNHLTEEFARSLAPQLQAPLLDLLRASPAAARFRAPAG</sequence>
<dbReference type="InterPro" id="IPR050879">
    <property type="entry name" value="Acyltransferase_3"/>
</dbReference>
<keyword evidence="4 8" id="KW-0812">Transmembrane</keyword>
<keyword evidence="7 11" id="KW-0012">Acyltransferase</keyword>
<dbReference type="Gene3D" id="3.40.50.1110">
    <property type="entry name" value="SGNH hydrolase"/>
    <property type="match status" value="1"/>
</dbReference>
<feature type="domain" description="SGNH" evidence="10">
    <location>
        <begin position="421"/>
        <end position="650"/>
    </location>
</feature>
<dbReference type="Pfam" id="PF01757">
    <property type="entry name" value="Acyl_transf_3"/>
    <property type="match status" value="1"/>
</dbReference>
<keyword evidence="2" id="KW-1003">Cell membrane</keyword>
<dbReference type="RefSeq" id="WP_233394466.1">
    <property type="nucleotide sequence ID" value="NZ_JAJTWT010000011.1"/>
</dbReference>
<feature type="transmembrane region" description="Helical" evidence="8">
    <location>
        <begin position="166"/>
        <end position="182"/>
    </location>
</feature>